<reference evidence="2 3" key="1">
    <citation type="submission" date="2015-11" db="EMBL/GenBank/DDBJ databases">
        <title>Exploring the genomic traits of fungus-feeding bacterial genus Collimonas.</title>
        <authorList>
            <person name="Song C."/>
            <person name="Schmidt R."/>
            <person name="de Jager V."/>
            <person name="Krzyzanowska D."/>
            <person name="Jongedijk E."/>
            <person name="Cankar K."/>
            <person name="Beekwilder J."/>
            <person name="van Veen A."/>
            <person name="de Boer W."/>
            <person name="van Veen J.A."/>
            <person name="Garbeva P."/>
        </authorList>
    </citation>
    <scope>NUCLEOTIDE SEQUENCE [LARGE SCALE GENOMIC DNA]</scope>
    <source>
        <strain evidence="2 3">Ter91</strain>
    </source>
</reference>
<dbReference type="EMBL" id="CP013234">
    <property type="protein sequence ID" value="AMP06974.1"/>
    <property type="molecule type" value="Genomic_DNA"/>
</dbReference>
<protein>
    <submittedName>
        <fullName evidence="2">Transposase DDE domain protein</fullName>
    </submittedName>
</protein>
<dbReference type="GO" id="GO:0004803">
    <property type="term" value="F:transposase activity"/>
    <property type="evidence" value="ECO:0007669"/>
    <property type="project" value="InterPro"/>
</dbReference>
<dbReference type="Proteomes" id="UP000074561">
    <property type="component" value="Chromosome"/>
</dbReference>
<dbReference type="GO" id="GO:0006313">
    <property type="term" value="P:DNA transposition"/>
    <property type="evidence" value="ECO:0007669"/>
    <property type="project" value="InterPro"/>
</dbReference>
<name>A0A127QAC7_9BURK</name>
<dbReference type="PATRIC" id="fig|279113.9.peg.4631"/>
<proteinExistence type="predicted"/>
<organism evidence="2 3">
    <name type="scientific">Collimonas pratensis</name>
    <dbReference type="NCBI Taxonomy" id="279113"/>
    <lineage>
        <taxon>Bacteria</taxon>
        <taxon>Pseudomonadati</taxon>
        <taxon>Pseudomonadota</taxon>
        <taxon>Betaproteobacteria</taxon>
        <taxon>Burkholderiales</taxon>
        <taxon>Oxalobacteraceae</taxon>
        <taxon>Collimonas</taxon>
    </lineage>
</organism>
<evidence type="ECO:0000259" key="1">
    <source>
        <dbReference type="Pfam" id="PF01609"/>
    </source>
</evidence>
<dbReference type="GO" id="GO:0003677">
    <property type="term" value="F:DNA binding"/>
    <property type="evidence" value="ECO:0007669"/>
    <property type="project" value="InterPro"/>
</dbReference>
<dbReference type="STRING" id="279113.CPter91_4675"/>
<dbReference type="PANTHER" id="PTHR30007:SF1">
    <property type="entry name" value="BLR1914 PROTEIN"/>
    <property type="match status" value="1"/>
</dbReference>
<sequence length="201" mass="22687">MANSIWHASSSTVLLCELCSREKTGSSPLDRCKLGSKHHLIIEQKGIPLAIILINANTHDVTQALPLVETISAISSKRGRPLKKPKILQGDRSNDSEPLRRILCQQSTISELAKRRTAHGSGLGKTRRVVERSISWLHSFRRLKIRYEKLAVPHEAFLSLACSLICWNFLKALISQQHLSHRQGQIKVWGLWKEFDACKLV</sequence>
<dbReference type="Pfam" id="PF01609">
    <property type="entry name" value="DDE_Tnp_1"/>
    <property type="match status" value="1"/>
</dbReference>
<evidence type="ECO:0000313" key="3">
    <source>
        <dbReference type="Proteomes" id="UP000074561"/>
    </source>
</evidence>
<accession>A0A127QAC7</accession>
<dbReference type="AlphaFoldDB" id="A0A127QAC7"/>
<dbReference type="OrthoDB" id="9777326at2"/>
<evidence type="ECO:0000313" key="2">
    <source>
        <dbReference type="EMBL" id="AMP06974.1"/>
    </source>
</evidence>
<feature type="domain" description="Transposase IS4-like" evidence="1">
    <location>
        <begin position="34"/>
        <end position="164"/>
    </location>
</feature>
<dbReference type="KEGG" id="cpra:CPter91_4675"/>
<dbReference type="InterPro" id="IPR002559">
    <property type="entry name" value="Transposase_11"/>
</dbReference>
<gene>
    <name evidence="2" type="ORF">CPter91_4675</name>
</gene>
<dbReference type="PANTHER" id="PTHR30007">
    <property type="entry name" value="PHP DOMAIN PROTEIN"/>
    <property type="match status" value="1"/>
</dbReference>